<feature type="domain" description="Leucine-binding protein" evidence="5">
    <location>
        <begin position="41"/>
        <end position="379"/>
    </location>
</feature>
<dbReference type="InterPro" id="IPR051010">
    <property type="entry name" value="BCAA_transport"/>
</dbReference>
<dbReference type="InterPro" id="IPR028081">
    <property type="entry name" value="Leu-bd"/>
</dbReference>
<dbReference type="InterPro" id="IPR028082">
    <property type="entry name" value="Peripla_BP_I"/>
</dbReference>
<evidence type="ECO:0000259" key="5">
    <source>
        <dbReference type="Pfam" id="PF13458"/>
    </source>
</evidence>
<dbReference type="PRINTS" id="PR00337">
    <property type="entry name" value="LEUILEVALBP"/>
</dbReference>
<keyword evidence="6" id="KW-0675">Receptor</keyword>
<accession>F3YYP6</accession>
<dbReference type="RefSeq" id="WP_014261486.1">
    <property type="nucleotide sequence ID" value="NC_016629.1"/>
</dbReference>
<dbReference type="GO" id="GO:0006865">
    <property type="term" value="P:amino acid transport"/>
    <property type="evidence" value="ECO:0007669"/>
    <property type="project" value="UniProtKB-KW"/>
</dbReference>
<proteinExistence type="inferred from homology"/>
<dbReference type="eggNOG" id="COG0683">
    <property type="taxonomic scope" value="Bacteria"/>
</dbReference>
<dbReference type="SUPFAM" id="SSF53822">
    <property type="entry name" value="Periplasmic binding protein-like I"/>
    <property type="match status" value="1"/>
</dbReference>
<dbReference type="AlphaFoldDB" id="F3YYP6"/>
<sequence length="385" mass="40948" precursor="true">MSWKSASIRALRLLVLGLTLAGLLALGLLGWEALRTWRQGPILIGFSGQLTGRYSDLGVQGRNGAQLAVEHINAAGGVLARPLRLLALDDLNTPEGALVADKALIDAGVVAIVGHMTSSQSMAALPLVNQTRTVLFSPTTSTPLLAGLPDHFFRNSPLSDQGAALLAEHVLALGLARVAVVCDKRNAEYSLPYAEAFTAHLQKLGGTLVQQVALDPGSPDANGAGLRELADQSVEALLIIASARDTASLAQHVATLLPRTRLLTTEWACSEALLRHGGQQVEDMLISVPSLMGKTTPALDSFSHSFFIRFGNRPTFAAERSYAAVFILAEALRHCQGTRDGLPKALLAIRNFHTLSGTLSLDEYGDVVSEAVIMRVQDGRFALVE</sequence>
<keyword evidence="2" id="KW-0813">Transport</keyword>
<dbReference type="PANTHER" id="PTHR30483">
    <property type="entry name" value="LEUCINE-SPECIFIC-BINDING PROTEIN"/>
    <property type="match status" value="1"/>
</dbReference>
<dbReference type="InterPro" id="IPR000709">
    <property type="entry name" value="Leu_Ile_Val-bd"/>
</dbReference>
<dbReference type="HOGENOM" id="CLU_027128_6_3_7"/>
<dbReference type="Pfam" id="PF13458">
    <property type="entry name" value="Peripla_BP_6"/>
    <property type="match status" value="1"/>
</dbReference>
<dbReference type="KEGG" id="daf:Desaf_3593"/>
<evidence type="ECO:0000256" key="3">
    <source>
        <dbReference type="ARBA" id="ARBA00022729"/>
    </source>
</evidence>
<keyword evidence="3" id="KW-0732">Signal</keyword>
<keyword evidence="7" id="KW-1185">Reference proteome</keyword>
<evidence type="ECO:0000313" key="6">
    <source>
        <dbReference type="EMBL" id="EGJ51872.1"/>
    </source>
</evidence>
<evidence type="ECO:0000256" key="4">
    <source>
        <dbReference type="ARBA" id="ARBA00022970"/>
    </source>
</evidence>
<dbReference type="EMBL" id="CP003221">
    <property type="protein sequence ID" value="EGJ51872.1"/>
    <property type="molecule type" value="Genomic_DNA"/>
</dbReference>
<evidence type="ECO:0000256" key="1">
    <source>
        <dbReference type="ARBA" id="ARBA00010062"/>
    </source>
</evidence>
<dbReference type="Gene3D" id="3.40.50.2300">
    <property type="match status" value="2"/>
</dbReference>
<evidence type="ECO:0000313" key="7">
    <source>
        <dbReference type="Proteomes" id="UP000007844"/>
    </source>
</evidence>
<dbReference type="STRING" id="690850.Desaf_3593"/>
<name>F3YYP6_DESAF</name>
<reference evidence="6 7" key="1">
    <citation type="journal article" date="2011" name="J. Bacteriol.">
        <title>Genome sequence of the mercury-methylating and pleomorphic Desulfovibrio africanus Strain Walvis Bay.</title>
        <authorList>
            <person name="Brown S.D."/>
            <person name="Wall J.D."/>
            <person name="Kucken A.M."/>
            <person name="Gilmour C.C."/>
            <person name="Podar M."/>
            <person name="Brandt C.C."/>
            <person name="Teshima H."/>
            <person name="Detter J.C."/>
            <person name="Han C.S."/>
            <person name="Land M.L."/>
            <person name="Lucas S."/>
            <person name="Han J."/>
            <person name="Pennacchio L."/>
            <person name="Nolan M."/>
            <person name="Pitluck S."/>
            <person name="Woyke T."/>
            <person name="Goodwin L."/>
            <person name="Palumbo A.V."/>
            <person name="Elias D.A."/>
        </authorList>
    </citation>
    <scope>NUCLEOTIDE SEQUENCE [LARGE SCALE GENOMIC DNA]</scope>
    <source>
        <strain evidence="6 7">Walvis Bay</strain>
    </source>
</reference>
<dbReference type="Proteomes" id="UP000007844">
    <property type="component" value="Chromosome"/>
</dbReference>
<keyword evidence="4" id="KW-0029">Amino-acid transport</keyword>
<protein>
    <submittedName>
        <fullName evidence="6">Extracellular ligand-binding receptor</fullName>
    </submittedName>
</protein>
<comment type="similarity">
    <text evidence="1">Belongs to the leucine-binding protein family.</text>
</comment>
<gene>
    <name evidence="6" type="ORF">Desaf_3593</name>
</gene>
<evidence type="ECO:0000256" key="2">
    <source>
        <dbReference type="ARBA" id="ARBA00022448"/>
    </source>
</evidence>
<organism evidence="6 7">
    <name type="scientific">Desulfocurvibacter africanus subsp. africanus str. Walvis Bay</name>
    <dbReference type="NCBI Taxonomy" id="690850"/>
    <lineage>
        <taxon>Bacteria</taxon>
        <taxon>Pseudomonadati</taxon>
        <taxon>Thermodesulfobacteriota</taxon>
        <taxon>Desulfovibrionia</taxon>
        <taxon>Desulfovibrionales</taxon>
        <taxon>Desulfovibrionaceae</taxon>
        <taxon>Desulfocurvibacter</taxon>
    </lineage>
</organism>
<dbReference type="PANTHER" id="PTHR30483:SF6">
    <property type="entry name" value="PERIPLASMIC BINDING PROTEIN OF ABC TRANSPORTER FOR NATURAL AMINO ACIDS"/>
    <property type="match status" value="1"/>
</dbReference>